<sequence length="324" mass="34980">MKTTDTALRIRDLTKRFGAKTAVNQLNVSVDRGEIFGLVGPNGAGKSTTMRMLVDALRPTSGSIRVLGQNPRDNTALRRHIGYLPGEFLTVPSLTGKGLLKHFAALNPVADSAYHDSLIRRLGAELNRPISKLSKGNKQKIGLIQAFMHQPDLLILDEPTSGLDPLVQQVFLELLLEAGGRGQTVFLSSHILSEIQHAAHRVGVVKDGSLLALASVAELRDAAGQQMHASLEGLVAHQLRSQLARQLPASTLTAREEGNRTLVRGTLRDPVAALLSLLGTYTVQELNLEKPDLEESILHYYQDGTSTDTPAGSVTAHKRGSHAL</sequence>
<evidence type="ECO:0000313" key="6">
    <source>
        <dbReference type="EMBL" id="GAA4798955.1"/>
    </source>
</evidence>
<dbReference type="CDD" id="cd03230">
    <property type="entry name" value="ABC_DR_subfamily_A"/>
    <property type="match status" value="1"/>
</dbReference>
<dbReference type="InterPro" id="IPR003439">
    <property type="entry name" value="ABC_transporter-like_ATP-bd"/>
</dbReference>
<dbReference type="Gene3D" id="3.40.50.300">
    <property type="entry name" value="P-loop containing nucleotide triphosphate hydrolases"/>
    <property type="match status" value="1"/>
</dbReference>
<keyword evidence="3 6" id="KW-0067">ATP-binding</keyword>
<dbReference type="InterPro" id="IPR051782">
    <property type="entry name" value="ABC_Transporter_VariousFunc"/>
</dbReference>
<dbReference type="Proteomes" id="UP001500187">
    <property type="component" value="Unassembled WGS sequence"/>
</dbReference>
<evidence type="ECO:0000259" key="5">
    <source>
        <dbReference type="PROSITE" id="PS50893"/>
    </source>
</evidence>
<evidence type="ECO:0000256" key="3">
    <source>
        <dbReference type="ARBA" id="ARBA00022840"/>
    </source>
</evidence>
<dbReference type="InterPro" id="IPR027417">
    <property type="entry name" value="P-loop_NTPase"/>
</dbReference>
<keyword evidence="7" id="KW-1185">Reference proteome</keyword>
<proteinExistence type="predicted"/>
<keyword evidence="1" id="KW-0813">Transport</keyword>
<dbReference type="SMART" id="SM00382">
    <property type="entry name" value="AAA"/>
    <property type="match status" value="1"/>
</dbReference>
<feature type="domain" description="ABC transporter" evidence="5">
    <location>
        <begin position="8"/>
        <end position="232"/>
    </location>
</feature>
<keyword evidence="2" id="KW-0547">Nucleotide-binding</keyword>
<dbReference type="PROSITE" id="PS50893">
    <property type="entry name" value="ABC_TRANSPORTER_2"/>
    <property type="match status" value="1"/>
</dbReference>
<dbReference type="PROSITE" id="PS00211">
    <property type="entry name" value="ABC_TRANSPORTER_1"/>
    <property type="match status" value="1"/>
</dbReference>
<dbReference type="InterPro" id="IPR003593">
    <property type="entry name" value="AAA+_ATPase"/>
</dbReference>
<accession>A0ABP9BTC7</accession>
<dbReference type="PANTHER" id="PTHR42939">
    <property type="entry name" value="ABC TRANSPORTER ATP-BINDING PROTEIN ALBC-RELATED"/>
    <property type="match status" value="1"/>
</dbReference>
<dbReference type="RefSeq" id="WP_345446767.1">
    <property type="nucleotide sequence ID" value="NZ_BAABKP010000004.1"/>
</dbReference>
<comment type="caution">
    <text evidence="6">The sequence shown here is derived from an EMBL/GenBank/DDBJ whole genome shotgun (WGS) entry which is preliminary data.</text>
</comment>
<dbReference type="EMBL" id="BAABKP010000004">
    <property type="protein sequence ID" value="GAA4798955.1"/>
    <property type="molecule type" value="Genomic_DNA"/>
</dbReference>
<dbReference type="Pfam" id="PF00005">
    <property type="entry name" value="ABC_tran"/>
    <property type="match status" value="1"/>
</dbReference>
<dbReference type="GO" id="GO:0005524">
    <property type="term" value="F:ATP binding"/>
    <property type="evidence" value="ECO:0007669"/>
    <property type="project" value="UniProtKB-KW"/>
</dbReference>
<protein>
    <submittedName>
        <fullName evidence="6">ABC transporter ATP-binding protein</fullName>
    </submittedName>
</protein>
<feature type="region of interest" description="Disordered" evidence="4">
    <location>
        <begin position="304"/>
        <end position="324"/>
    </location>
</feature>
<name>A0ABP9BTC7_9MICC</name>
<organism evidence="6 7">
    <name type="scientific">Rothia endophytica</name>
    <dbReference type="NCBI Taxonomy" id="1324766"/>
    <lineage>
        <taxon>Bacteria</taxon>
        <taxon>Bacillati</taxon>
        <taxon>Actinomycetota</taxon>
        <taxon>Actinomycetes</taxon>
        <taxon>Micrococcales</taxon>
        <taxon>Micrococcaceae</taxon>
        <taxon>Rothia</taxon>
    </lineage>
</organism>
<dbReference type="InterPro" id="IPR017871">
    <property type="entry name" value="ABC_transporter-like_CS"/>
</dbReference>
<reference evidence="7" key="1">
    <citation type="journal article" date="2019" name="Int. J. Syst. Evol. Microbiol.">
        <title>The Global Catalogue of Microorganisms (GCM) 10K type strain sequencing project: providing services to taxonomists for standard genome sequencing and annotation.</title>
        <authorList>
            <consortium name="The Broad Institute Genomics Platform"/>
            <consortium name="The Broad Institute Genome Sequencing Center for Infectious Disease"/>
            <person name="Wu L."/>
            <person name="Ma J."/>
        </authorList>
    </citation>
    <scope>NUCLEOTIDE SEQUENCE [LARGE SCALE GENOMIC DNA]</scope>
    <source>
        <strain evidence="7">JCM 18541</strain>
    </source>
</reference>
<evidence type="ECO:0000256" key="4">
    <source>
        <dbReference type="SAM" id="MobiDB-lite"/>
    </source>
</evidence>
<evidence type="ECO:0000256" key="2">
    <source>
        <dbReference type="ARBA" id="ARBA00022741"/>
    </source>
</evidence>
<evidence type="ECO:0000256" key="1">
    <source>
        <dbReference type="ARBA" id="ARBA00022448"/>
    </source>
</evidence>
<gene>
    <name evidence="6" type="ORF">GCM10023352_18500</name>
</gene>
<evidence type="ECO:0000313" key="7">
    <source>
        <dbReference type="Proteomes" id="UP001500187"/>
    </source>
</evidence>
<dbReference type="SUPFAM" id="SSF52540">
    <property type="entry name" value="P-loop containing nucleoside triphosphate hydrolases"/>
    <property type="match status" value="1"/>
</dbReference>
<dbReference type="PANTHER" id="PTHR42939:SF1">
    <property type="entry name" value="ABC TRANSPORTER ATP-BINDING PROTEIN ALBC-RELATED"/>
    <property type="match status" value="1"/>
</dbReference>